<dbReference type="EMBL" id="JACHHH010000001">
    <property type="protein sequence ID" value="MBB6040378.1"/>
    <property type="molecule type" value="Genomic_DNA"/>
</dbReference>
<dbReference type="GO" id="GO:0008168">
    <property type="term" value="F:methyltransferase activity"/>
    <property type="evidence" value="ECO:0007669"/>
    <property type="project" value="UniProtKB-KW"/>
</dbReference>
<dbReference type="AlphaFoldDB" id="A0A7W9SDW0"/>
<evidence type="ECO:0000313" key="2">
    <source>
        <dbReference type="Proteomes" id="UP000522163"/>
    </source>
</evidence>
<sequence>MDRLVNSLEYGVEYERERVILFGIKYSLLRNDKGTARNILKSNFNWNIDPKYTIDIIKSIRWPITTEFNIESKLQCPANIVNELTIEYWFNKNDYFER</sequence>
<proteinExistence type="predicted"/>
<keyword evidence="1" id="KW-0808">Transferase</keyword>
<dbReference type="GO" id="GO:0032259">
    <property type="term" value="P:methylation"/>
    <property type="evidence" value="ECO:0007669"/>
    <property type="project" value="UniProtKB-KW"/>
</dbReference>
<evidence type="ECO:0000313" key="1">
    <source>
        <dbReference type="EMBL" id="MBB6040378.1"/>
    </source>
</evidence>
<accession>A0A7W9SDW0</accession>
<keyword evidence="1" id="KW-0489">Methyltransferase</keyword>
<reference evidence="1 2" key="1">
    <citation type="submission" date="2020-08" db="EMBL/GenBank/DDBJ databases">
        <title>Genomic Encyclopedia of Type Strains, Phase IV (KMG-IV): sequencing the most valuable type-strain genomes for metagenomic binning, comparative biology and taxonomic classification.</title>
        <authorList>
            <person name="Goeker M."/>
        </authorList>
    </citation>
    <scope>NUCLEOTIDE SEQUENCE [LARGE SCALE GENOMIC DNA]</scope>
    <source>
        <strain evidence="1 2">DSM 17245</strain>
    </source>
</reference>
<gene>
    <name evidence="1" type="ORF">HNQ46_000339</name>
</gene>
<dbReference type="Proteomes" id="UP000522163">
    <property type="component" value="Unassembled WGS sequence"/>
</dbReference>
<organism evidence="1 2">
    <name type="scientific">Oribacterium sinus</name>
    <dbReference type="NCBI Taxonomy" id="237576"/>
    <lineage>
        <taxon>Bacteria</taxon>
        <taxon>Bacillati</taxon>
        <taxon>Bacillota</taxon>
        <taxon>Clostridia</taxon>
        <taxon>Lachnospirales</taxon>
        <taxon>Lachnospiraceae</taxon>
        <taxon>Oribacterium</taxon>
    </lineage>
</organism>
<protein>
    <submittedName>
        <fullName evidence="1">Site-specific DNA-cytosine methylase</fullName>
    </submittedName>
</protein>
<name>A0A7W9SDW0_9FIRM</name>
<comment type="caution">
    <text evidence="1">The sequence shown here is derived from an EMBL/GenBank/DDBJ whole genome shotgun (WGS) entry which is preliminary data.</text>
</comment>